<proteinExistence type="predicted"/>
<accession>A0ABR0S720</accession>
<name>A0ABR0S720_9HYPO</name>
<evidence type="ECO:0000256" key="1">
    <source>
        <dbReference type="SAM" id="MobiDB-lite"/>
    </source>
</evidence>
<dbReference type="SUPFAM" id="SSF53335">
    <property type="entry name" value="S-adenosyl-L-methionine-dependent methyltransferases"/>
    <property type="match status" value="1"/>
</dbReference>
<gene>
    <name evidence="2" type="ORF">PT974_12093</name>
</gene>
<sequence length="286" mass="31674">MTAAQKLSSPQENGAASATLDLKLEVDPDLAEVEAESLRITSKGEAAIAPDAVLGQGGRTYHGLSQGAYHLPNDADEQDRLGTGIWAIDFEPLVNGPWNRSKSNPAQVAGIQPFLCSAGRREGRLAVRPQVRLRAPAECRPMLRRYKARHEKALDQMNPDGWIEIMDAEGTMADIDGTMRGTALERFPPLLLESGRKVGRDVHKPANYKKWLREVGFVDVVHKTFQLPGNPWPKDPRMKRIGAYQLQNLTSLIDGLHGLFGATLAELIPEVKRNLQDTNIHFYNPM</sequence>
<feature type="compositionally biased region" description="Polar residues" evidence="1">
    <location>
        <begin position="1"/>
        <end position="16"/>
    </location>
</feature>
<reference evidence="2 3" key="1">
    <citation type="submission" date="2024-01" db="EMBL/GenBank/DDBJ databases">
        <title>Complete genome of Cladobotryum mycophilum ATHUM6906.</title>
        <authorList>
            <person name="Christinaki A.C."/>
            <person name="Myridakis A.I."/>
            <person name="Kouvelis V.N."/>
        </authorList>
    </citation>
    <scope>NUCLEOTIDE SEQUENCE [LARGE SCALE GENOMIC DNA]</scope>
    <source>
        <strain evidence="2 3">ATHUM6906</strain>
    </source>
</reference>
<dbReference type="InterPro" id="IPR029063">
    <property type="entry name" value="SAM-dependent_MTases_sf"/>
</dbReference>
<dbReference type="Proteomes" id="UP001338125">
    <property type="component" value="Unassembled WGS sequence"/>
</dbReference>
<dbReference type="EMBL" id="JAVFKD010000016">
    <property type="protein sequence ID" value="KAK5987957.1"/>
    <property type="molecule type" value="Genomic_DNA"/>
</dbReference>
<comment type="caution">
    <text evidence="2">The sequence shown here is derived from an EMBL/GenBank/DDBJ whole genome shotgun (WGS) entry which is preliminary data.</text>
</comment>
<keyword evidence="3" id="KW-1185">Reference proteome</keyword>
<evidence type="ECO:0000313" key="3">
    <source>
        <dbReference type="Proteomes" id="UP001338125"/>
    </source>
</evidence>
<protein>
    <submittedName>
        <fullName evidence="2">Methyltransferase tdiE-like protein</fullName>
    </submittedName>
</protein>
<organism evidence="2 3">
    <name type="scientific">Cladobotryum mycophilum</name>
    <dbReference type="NCBI Taxonomy" id="491253"/>
    <lineage>
        <taxon>Eukaryota</taxon>
        <taxon>Fungi</taxon>
        <taxon>Dikarya</taxon>
        <taxon>Ascomycota</taxon>
        <taxon>Pezizomycotina</taxon>
        <taxon>Sordariomycetes</taxon>
        <taxon>Hypocreomycetidae</taxon>
        <taxon>Hypocreales</taxon>
        <taxon>Hypocreaceae</taxon>
        <taxon>Cladobotryum</taxon>
    </lineage>
</organism>
<feature type="region of interest" description="Disordered" evidence="1">
    <location>
        <begin position="1"/>
        <end position="20"/>
    </location>
</feature>
<evidence type="ECO:0000313" key="2">
    <source>
        <dbReference type="EMBL" id="KAK5987957.1"/>
    </source>
</evidence>